<dbReference type="OrthoDB" id="5404865at2759"/>
<dbReference type="AlphaFoldDB" id="B6K5U6"/>
<feature type="transmembrane region" description="Helical" evidence="2">
    <location>
        <begin position="135"/>
        <end position="153"/>
    </location>
</feature>
<proteinExistence type="predicted"/>
<dbReference type="HOGENOM" id="CLU_1526035_0_0_1"/>
<feature type="compositionally biased region" description="Basic and acidic residues" evidence="1">
    <location>
        <begin position="1"/>
        <end position="14"/>
    </location>
</feature>
<dbReference type="JaponicusDB" id="SJAG_04072"/>
<name>B6K5U6_SCHJY</name>
<feature type="transmembrane region" description="Helical" evidence="2">
    <location>
        <begin position="106"/>
        <end position="123"/>
    </location>
</feature>
<dbReference type="GeneID" id="7047596"/>
<sequence length="171" mass="18693">MPEEHGKTYAEVLKETASPQTREEKAAPPPLEVKSTVSDVAEGEENTKVQVVPEDQASEYLEEEAGNEETSGSEPEKKMKKKKRSEKVQDTVQAKSASMLDCLKNWIIPLDIFGVGAISAYVLQKRQAGTLTKQVLFTCTALTGALMATSYIVKKSHIPANSPKRKSGGRK</sequence>
<dbReference type="OMA" id="KSHIPAN"/>
<keyword evidence="2" id="KW-0812">Transmembrane</keyword>
<evidence type="ECO:0000256" key="1">
    <source>
        <dbReference type="SAM" id="MobiDB-lite"/>
    </source>
</evidence>
<evidence type="ECO:0000313" key="3">
    <source>
        <dbReference type="EMBL" id="EEB08900.1"/>
    </source>
</evidence>
<dbReference type="VEuPathDB" id="FungiDB:SJAG_04072"/>
<evidence type="ECO:0000256" key="2">
    <source>
        <dbReference type="SAM" id="Phobius"/>
    </source>
</evidence>
<dbReference type="Proteomes" id="UP000001744">
    <property type="component" value="Unassembled WGS sequence"/>
</dbReference>
<keyword evidence="2" id="KW-0472">Membrane</keyword>
<reference evidence="3 4" key="1">
    <citation type="journal article" date="2011" name="Science">
        <title>Comparative functional genomics of the fission yeasts.</title>
        <authorList>
            <person name="Rhind N."/>
            <person name="Chen Z."/>
            <person name="Yassour M."/>
            <person name="Thompson D.A."/>
            <person name="Haas B.J."/>
            <person name="Habib N."/>
            <person name="Wapinski I."/>
            <person name="Roy S."/>
            <person name="Lin M.F."/>
            <person name="Heiman D.I."/>
            <person name="Young S.K."/>
            <person name="Furuya K."/>
            <person name="Guo Y."/>
            <person name="Pidoux A."/>
            <person name="Chen H.M."/>
            <person name="Robbertse B."/>
            <person name="Goldberg J.M."/>
            <person name="Aoki K."/>
            <person name="Bayne E.H."/>
            <person name="Berlin A.M."/>
            <person name="Desjardins C.A."/>
            <person name="Dobbs E."/>
            <person name="Dukaj L."/>
            <person name="Fan L."/>
            <person name="FitzGerald M.G."/>
            <person name="French C."/>
            <person name="Gujja S."/>
            <person name="Hansen K."/>
            <person name="Keifenheim D."/>
            <person name="Levin J.Z."/>
            <person name="Mosher R.A."/>
            <person name="Mueller C.A."/>
            <person name="Pfiffner J."/>
            <person name="Priest M."/>
            <person name="Russ C."/>
            <person name="Smialowska A."/>
            <person name="Swoboda P."/>
            <person name="Sykes S.M."/>
            <person name="Vaughn M."/>
            <person name="Vengrova S."/>
            <person name="Yoder R."/>
            <person name="Zeng Q."/>
            <person name="Allshire R."/>
            <person name="Baulcombe D."/>
            <person name="Birren B.W."/>
            <person name="Brown W."/>
            <person name="Ekwall K."/>
            <person name="Kellis M."/>
            <person name="Leatherwood J."/>
            <person name="Levin H."/>
            <person name="Margalit H."/>
            <person name="Martienssen R."/>
            <person name="Nieduszynski C.A."/>
            <person name="Spatafora J.W."/>
            <person name="Friedman N."/>
            <person name="Dalgaard J.Z."/>
            <person name="Baumann P."/>
            <person name="Niki H."/>
            <person name="Regev A."/>
            <person name="Nusbaum C."/>
        </authorList>
    </citation>
    <scope>NUCLEOTIDE SEQUENCE [LARGE SCALE GENOMIC DNA]</scope>
    <source>
        <strain evidence="4">yFS275 / FY16936</strain>
    </source>
</reference>
<gene>
    <name evidence="3" type="ORF">SJAG_04072</name>
</gene>
<keyword evidence="4" id="KW-1185">Reference proteome</keyword>
<organism evidence="3 4">
    <name type="scientific">Schizosaccharomyces japonicus (strain yFS275 / FY16936)</name>
    <name type="common">Fission yeast</name>
    <dbReference type="NCBI Taxonomy" id="402676"/>
    <lineage>
        <taxon>Eukaryota</taxon>
        <taxon>Fungi</taxon>
        <taxon>Dikarya</taxon>
        <taxon>Ascomycota</taxon>
        <taxon>Taphrinomycotina</taxon>
        <taxon>Schizosaccharomycetes</taxon>
        <taxon>Schizosaccharomycetales</taxon>
        <taxon>Schizosaccharomycetaceae</taxon>
        <taxon>Schizosaccharomyces</taxon>
    </lineage>
</organism>
<dbReference type="RefSeq" id="XP_002175193.1">
    <property type="nucleotide sequence ID" value="XM_002175157.2"/>
</dbReference>
<protein>
    <submittedName>
        <fullName evidence="3">Uncharacterized protein</fullName>
    </submittedName>
</protein>
<keyword evidence="2" id="KW-1133">Transmembrane helix</keyword>
<evidence type="ECO:0000313" key="4">
    <source>
        <dbReference type="Proteomes" id="UP000001744"/>
    </source>
</evidence>
<feature type="compositionally biased region" description="Acidic residues" evidence="1">
    <location>
        <begin position="56"/>
        <end position="67"/>
    </location>
</feature>
<dbReference type="EMBL" id="KE651167">
    <property type="protein sequence ID" value="EEB08900.1"/>
    <property type="molecule type" value="Genomic_DNA"/>
</dbReference>
<accession>B6K5U6</accession>
<feature type="region of interest" description="Disordered" evidence="1">
    <location>
        <begin position="1"/>
        <end position="91"/>
    </location>
</feature>